<keyword evidence="1" id="KW-1133">Transmembrane helix</keyword>
<comment type="caution">
    <text evidence="3">The sequence shown here is derived from an EMBL/GenBank/DDBJ whole genome shotgun (WGS) entry which is preliminary data.</text>
</comment>
<proteinExistence type="predicted"/>
<protein>
    <recommendedName>
        <fullName evidence="2">Piwi domain-containing protein</fullName>
    </recommendedName>
</protein>
<dbReference type="InterPro" id="IPR012337">
    <property type="entry name" value="RNaseH-like_sf"/>
</dbReference>
<evidence type="ECO:0000313" key="4">
    <source>
        <dbReference type="Proteomes" id="UP001202328"/>
    </source>
</evidence>
<organism evidence="3 4">
    <name type="scientific">Papaver atlanticum</name>
    <dbReference type="NCBI Taxonomy" id="357466"/>
    <lineage>
        <taxon>Eukaryota</taxon>
        <taxon>Viridiplantae</taxon>
        <taxon>Streptophyta</taxon>
        <taxon>Embryophyta</taxon>
        <taxon>Tracheophyta</taxon>
        <taxon>Spermatophyta</taxon>
        <taxon>Magnoliopsida</taxon>
        <taxon>Ranunculales</taxon>
        <taxon>Papaveraceae</taxon>
        <taxon>Papaveroideae</taxon>
        <taxon>Papaver</taxon>
    </lineage>
</organism>
<dbReference type="EMBL" id="JAJJMB010017174">
    <property type="protein sequence ID" value="KAI3841354.1"/>
    <property type="molecule type" value="Genomic_DNA"/>
</dbReference>
<dbReference type="PROSITE" id="PS50822">
    <property type="entry name" value="PIWI"/>
    <property type="match status" value="1"/>
</dbReference>
<feature type="domain" description="Piwi" evidence="2">
    <location>
        <begin position="25"/>
        <end position="69"/>
    </location>
</feature>
<keyword evidence="4" id="KW-1185">Reference proteome</keyword>
<dbReference type="Proteomes" id="UP001202328">
    <property type="component" value="Unassembled WGS sequence"/>
</dbReference>
<feature type="transmembrane region" description="Helical" evidence="1">
    <location>
        <begin position="51"/>
        <end position="68"/>
    </location>
</feature>
<sequence length="69" mass="8060">MVVLPLSIAPTSIYLSQYAIEREFLIAFRRATGQKPQRIIFYRDGVSEGQFYQFYFMGLMLFASLLKVK</sequence>
<dbReference type="InterPro" id="IPR003165">
    <property type="entry name" value="Piwi"/>
</dbReference>
<evidence type="ECO:0000259" key="2">
    <source>
        <dbReference type="PROSITE" id="PS50822"/>
    </source>
</evidence>
<dbReference type="Gene3D" id="3.30.420.10">
    <property type="entry name" value="Ribonuclease H-like superfamily/Ribonuclease H"/>
    <property type="match status" value="1"/>
</dbReference>
<keyword evidence="1" id="KW-0472">Membrane</keyword>
<accession>A0AAD4X4G7</accession>
<dbReference type="Pfam" id="PF02171">
    <property type="entry name" value="Piwi"/>
    <property type="match status" value="1"/>
</dbReference>
<evidence type="ECO:0000313" key="3">
    <source>
        <dbReference type="EMBL" id="KAI3841354.1"/>
    </source>
</evidence>
<dbReference type="AlphaFoldDB" id="A0AAD4X4G7"/>
<gene>
    <name evidence="3" type="ORF">MKW98_007835</name>
</gene>
<name>A0AAD4X4G7_9MAGN</name>
<dbReference type="GO" id="GO:0003676">
    <property type="term" value="F:nucleic acid binding"/>
    <property type="evidence" value="ECO:0007669"/>
    <property type="project" value="InterPro"/>
</dbReference>
<dbReference type="SUPFAM" id="SSF53098">
    <property type="entry name" value="Ribonuclease H-like"/>
    <property type="match status" value="1"/>
</dbReference>
<evidence type="ECO:0000256" key="1">
    <source>
        <dbReference type="SAM" id="Phobius"/>
    </source>
</evidence>
<keyword evidence="1" id="KW-0812">Transmembrane</keyword>
<dbReference type="InterPro" id="IPR036397">
    <property type="entry name" value="RNaseH_sf"/>
</dbReference>
<reference evidence="3" key="1">
    <citation type="submission" date="2022-04" db="EMBL/GenBank/DDBJ databases">
        <title>A functionally conserved STORR gene fusion in Papaver species that diverged 16.8 million years ago.</title>
        <authorList>
            <person name="Catania T."/>
        </authorList>
    </citation>
    <scope>NUCLEOTIDE SEQUENCE</scope>
    <source>
        <strain evidence="3">S-188037</strain>
    </source>
</reference>